<feature type="compositionally biased region" description="Basic residues" evidence="2">
    <location>
        <begin position="222"/>
        <end position="236"/>
    </location>
</feature>
<feature type="domain" description="WH2" evidence="3">
    <location>
        <begin position="1834"/>
        <end position="1852"/>
    </location>
</feature>
<reference evidence="4" key="1">
    <citation type="journal article" date="2018" name="DNA Res.">
        <title>Multiple hybrid de novo genome assembly of finger millet, an orphan allotetraploid crop.</title>
        <authorList>
            <person name="Hatakeyama M."/>
            <person name="Aluri S."/>
            <person name="Balachadran M.T."/>
            <person name="Sivarajan S.R."/>
            <person name="Patrignani A."/>
            <person name="Gruter S."/>
            <person name="Poveda L."/>
            <person name="Shimizu-Inatsugi R."/>
            <person name="Baeten J."/>
            <person name="Francoijs K.J."/>
            <person name="Nataraja K.N."/>
            <person name="Reddy Y.A.N."/>
            <person name="Phadnis S."/>
            <person name="Ravikumar R.L."/>
            <person name="Schlapbach R."/>
            <person name="Sreeman S.M."/>
            <person name="Shimizu K.K."/>
        </authorList>
    </citation>
    <scope>NUCLEOTIDE SEQUENCE</scope>
</reference>
<dbReference type="GO" id="GO:0071933">
    <property type="term" value="F:Arp2/3 complex binding"/>
    <property type="evidence" value="ECO:0007669"/>
    <property type="project" value="TreeGrafter"/>
</dbReference>
<accession>A0AAV5CF97</accession>
<comment type="caution">
    <text evidence="4">The sequence shown here is derived from an EMBL/GenBank/DDBJ whole genome shotgun (WGS) entry which is preliminary data.</text>
</comment>
<feature type="region of interest" description="Disordered" evidence="2">
    <location>
        <begin position="215"/>
        <end position="240"/>
    </location>
</feature>
<dbReference type="Gene3D" id="1.20.5.340">
    <property type="match status" value="1"/>
</dbReference>
<feature type="compositionally biased region" description="Polar residues" evidence="2">
    <location>
        <begin position="1665"/>
        <end position="1674"/>
    </location>
</feature>
<evidence type="ECO:0000256" key="1">
    <source>
        <dbReference type="ARBA" id="ARBA00006993"/>
    </source>
</evidence>
<proteinExistence type="inferred from homology"/>
<keyword evidence="5" id="KW-1185">Reference proteome</keyword>
<feature type="region of interest" description="Disordered" evidence="2">
    <location>
        <begin position="487"/>
        <end position="551"/>
    </location>
</feature>
<dbReference type="GO" id="GO:0005856">
    <property type="term" value="C:cytoskeleton"/>
    <property type="evidence" value="ECO:0007669"/>
    <property type="project" value="UniProtKB-SubCell"/>
</dbReference>
<evidence type="ECO:0000256" key="2">
    <source>
        <dbReference type="SAM" id="MobiDB-lite"/>
    </source>
</evidence>
<evidence type="ECO:0000313" key="4">
    <source>
        <dbReference type="EMBL" id="GJM97031.1"/>
    </source>
</evidence>
<reference evidence="4" key="2">
    <citation type="submission" date="2021-12" db="EMBL/GenBank/DDBJ databases">
        <title>Resequencing data analysis of finger millet.</title>
        <authorList>
            <person name="Hatakeyama M."/>
            <person name="Aluri S."/>
            <person name="Balachadran M.T."/>
            <person name="Sivarajan S.R."/>
            <person name="Poveda L."/>
            <person name="Shimizu-Inatsugi R."/>
            <person name="Schlapbach R."/>
            <person name="Sreeman S.M."/>
            <person name="Shimizu K.K."/>
        </authorList>
    </citation>
    <scope>NUCLEOTIDE SEQUENCE</scope>
</reference>
<dbReference type="GO" id="GO:0003779">
    <property type="term" value="F:actin binding"/>
    <property type="evidence" value="ECO:0007669"/>
    <property type="project" value="UniProtKB-KW"/>
</dbReference>
<sequence length="1898" mass="209261">MIRYQIRNEYGLSDPELYAAPGEEDDPEVLLEGVAMAGLVGVLRQLGDLSEFAAEIFHDLHEDVMATASRGHGLMLRLQQLEAEFPVAEKAIISQTDHSNYPHDEGVEWHPNLQFRQNLITQGDMPRFILDSYEECRGPPHLFTLDKFDVAGAGASLKRYSDPSFFKTEHASNMIESEVIMEKKPQRIKKKAMRWRKGVTLEALLVANSESFKSTSKDRASRKVPPRTTKLKSRHPRSPDYKTISRICREHLQEVISSQQKIMSSCSARQYHVKFRSTDSSEAASQLEGLNNFGALQSSGKSDLSKVVPINESDTVDTTSAPTNASGHLEEDDKQCLGKQDGLTEFKEVSKKSPVEQNGMICDSEKPQECTDLLVGENDQRLQSARKSKFLLAASHADQDADGCRSDDIASDDNFVDALNSIDTEAVINPEMKAEQDPIATLQGNELNLRSKEGENASDSRFIEVGPAIESSPGLNVSCNIEEPSCLDSPLRSDSVPSTVTTTNGPNYGSPSSRHLNGSAISSNSVNHDHNSLLDGSSMSMGGPNVVSEDEEEINVGDADELFLHPTKSDEKELQDSEKDLAECESLDTGTFAAVPDKDSVVEPTPLALDPDDIQEHLNGIAPTHPNMYNNILYVSNDEEIIEDMRSLPDDDLSTPFNKHDTEDQRVNVLDERTCSTKLGTQKEVQSSAVAKDFANAQELPVVIQGESSSQDDREVYEEETPAPSSYVVNDDTESLNTGPCAGHHEFIEMENTLECAKIEVTEESTTDRFADGLIPPEEEITDTTKYSDKVEVLAIKENCRHDVQLQSISFNDELERVEATCRNLGAHDEIESAGETCSNNDAAHLPSSAHFPEESDSEEHLLEVASLNAEVLVGCNSSDKDDAVSLKNNAMEIQPANIDQDLAWGMATQDSSCNTVKKQPADTDQDSAWNLSAQDSSSTNPFMDPAYFTSHAQIHPSTMSYQPHFSEEEEDFLSELLVEHNSMGAASDSLWEPATPPEEAPLPSEVMTEEDFRSFCHEYHEINFTGDTDGCHGESASDSNNISNAVVVGESDWACSVSSQSVRLDHEAFNGSNFCSQGVEYSSATDAHADTSMSFSVRKDLEDEALEVDPQLKSQDSFSDIRNPELDMLSVPVGLQPEQHNSCGADSYYNKENMNEECCSPSSNVVAVKEELENHASLVPHSFVNENVDELDVLRSDAVSVEPEAGTHVLDEPNNKDVPFCLSHEFASPNDPPSSIDEDKDSPEASVLRTSFQVEQDSEYFPSCEHDSQIALSSSLDEKIVELEGHPLSNAVVPDQEPEVCVPCGLDSEIIQCSSTDEKICRNDCAPLSSSVLLDLDSEDHVLGDCDFQVTPCSLVKDKIDESEAAQQNSVLSEEQEQDAVTSLVLNSQVAPFSSNIDKNGSYEDLQKPPPLPPLQWRLGRPRLGLLNKQGCMPESARTADPIFPALSQEMDTGLGLLDRINRSLGPVTPEGIKENMNKSSVIGSNDRNVEFRRLSPGVTETDIPRLLSDASENSKQHEHMSLSTIGVEEHSDDNTRVISETEVEEHLEDSGITHGTDFYPTNPLLPYSTNEQQVPHLDILSSDTSEKSLRHTHPVASEEDRLVNDHNAAVDMASTSKEEHIYESWCYQQAEHRESLSENLEHCWRISNASEDNNIVKHQCLTSETSSDTTNHCAPESLLEEKNNQKHQTLQEWNLESSEESQLGGSLSIAESMATQDCLNDRYNSKREKINQPRGPGPVVGGLDEGSHVNAEQPPVMGWTVGPQMLHPNYGIWIKERPFEPNITDNHVIRKPISIRNIPRNPLVDAVAAHDRSSMRKVSELGPPADKPKPNERNLLLEQIRNKTFNLKPASSMPTAIRSPARADTRNLKVAAIIEKANAIRQAVGSDDEDGDNWSD</sequence>
<dbReference type="InterPro" id="IPR003124">
    <property type="entry name" value="WH2_dom"/>
</dbReference>
<gene>
    <name evidence="4" type="primary">ga13926</name>
    <name evidence="4" type="ORF">PR202_ga13926</name>
</gene>
<dbReference type="GO" id="GO:0030036">
    <property type="term" value="P:actin cytoskeleton organization"/>
    <property type="evidence" value="ECO:0007669"/>
    <property type="project" value="InterPro"/>
</dbReference>
<feature type="region of interest" description="Disordered" evidence="2">
    <location>
        <begin position="706"/>
        <end position="733"/>
    </location>
</feature>
<dbReference type="GO" id="GO:0034237">
    <property type="term" value="F:protein kinase A regulatory subunit binding"/>
    <property type="evidence" value="ECO:0007669"/>
    <property type="project" value="TreeGrafter"/>
</dbReference>
<feature type="region of interest" description="Disordered" evidence="2">
    <location>
        <begin position="311"/>
        <end position="335"/>
    </location>
</feature>
<dbReference type="PANTHER" id="PTHR12902">
    <property type="entry name" value="WASP-1"/>
    <property type="match status" value="1"/>
</dbReference>
<feature type="region of interest" description="Disordered" evidence="2">
    <location>
        <begin position="1665"/>
        <end position="1687"/>
    </location>
</feature>
<feature type="compositionally biased region" description="Polar residues" evidence="2">
    <location>
        <begin position="495"/>
        <end position="526"/>
    </location>
</feature>
<feature type="region of interest" description="Disordered" evidence="2">
    <location>
        <begin position="1813"/>
        <end position="1833"/>
    </location>
</feature>
<comment type="similarity">
    <text evidence="1">Belongs to the SCAR/WAVE family.</text>
</comment>
<dbReference type="Proteomes" id="UP001054889">
    <property type="component" value="Unassembled WGS sequence"/>
</dbReference>
<feature type="compositionally biased region" description="Polar residues" evidence="2">
    <location>
        <begin position="312"/>
        <end position="326"/>
    </location>
</feature>
<dbReference type="GO" id="GO:2000601">
    <property type="term" value="P:positive regulation of Arp2/3 complex-mediated actin nucleation"/>
    <property type="evidence" value="ECO:0007669"/>
    <property type="project" value="TreeGrafter"/>
</dbReference>
<dbReference type="InterPro" id="IPR028288">
    <property type="entry name" value="SCAR/WAVE_fam"/>
</dbReference>
<dbReference type="EMBL" id="BQKI01000006">
    <property type="protein sequence ID" value="GJM97031.1"/>
    <property type="molecule type" value="Genomic_DNA"/>
</dbReference>
<evidence type="ECO:0000313" key="5">
    <source>
        <dbReference type="Proteomes" id="UP001054889"/>
    </source>
</evidence>
<dbReference type="PANTHER" id="PTHR12902:SF1">
    <property type="entry name" value="WISKOTT-ALDRICH SYNDROME PROTEIN FAMILY MEMBER"/>
    <property type="match status" value="1"/>
</dbReference>
<name>A0AAV5CF97_ELECO</name>
<dbReference type="PROSITE" id="PS51082">
    <property type="entry name" value="WH2"/>
    <property type="match status" value="1"/>
</dbReference>
<dbReference type="Gene3D" id="6.10.280.150">
    <property type="match status" value="1"/>
</dbReference>
<organism evidence="4 5">
    <name type="scientific">Eleusine coracana subsp. coracana</name>
    <dbReference type="NCBI Taxonomy" id="191504"/>
    <lineage>
        <taxon>Eukaryota</taxon>
        <taxon>Viridiplantae</taxon>
        <taxon>Streptophyta</taxon>
        <taxon>Embryophyta</taxon>
        <taxon>Tracheophyta</taxon>
        <taxon>Spermatophyta</taxon>
        <taxon>Magnoliopsida</taxon>
        <taxon>Liliopsida</taxon>
        <taxon>Poales</taxon>
        <taxon>Poaceae</taxon>
        <taxon>PACMAD clade</taxon>
        <taxon>Chloridoideae</taxon>
        <taxon>Cynodonteae</taxon>
        <taxon>Eleusininae</taxon>
        <taxon>Eleusine</taxon>
    </lineage>
</organism>
<protein>
    <recommendedName>
        <fullName evidence="3">WH2 domain-containing protein</fullName>
    </recommendedName>
</protein>
<evidence type="ECO:0000259" key="3">
    <source>
        <dbReference type="PROSITE" id="PS51082"/>
    </source>
</evidence>